<reference evidence="1 2" key="1">
    <citation type="submission" date="2011-04" db="EMBL/GenBank/DDBJ databases">
        <title>The Genome Sequence of Dysgonomonas mossii DSM 22836.</title>
        <authorList>
            <consortium name="The Broad Institute Genome Sequencing Platform"/>
            <person name="Earl A."/>
            <person name="Ward D."/>
            <person name="Feldgarden M."/>
            <person name="Gevers D."/>
            <person name="Pudlo N."/>
            <person name="Martens E."/>
            <person name="Allen-Vercoe E."/>
            <person name="Young S.K."/>
            <person name="Zeng Q."/>
            <person name="Gargeya S."/>
            <person name="Fitzgerald M."/>
            <person name="Haas B."/>
            <person name="Abouelleil A."/>
            <person name="Alvarado L."/>
            <person name="Arachchi H.M."/>
            <person name="Berlin A."/>
            <person name="Brown A."/>
            <person name="Chapman S.B."/>
            <person name="Chen Z."/>
            <person name="Dunbar C."/>
            <person name="Freedman E."/>
            <person name="Gearin G."/>
            <person name="Gellesch M."/>
            <person name="Goldberg J."/>
            <person name="Griggs A."/>
            <person name="Gujja S."/>
            <person name="Heiman D."/>
            <person name="Howarth C."/>
            <person name="Larson L."/>
            <person name="Lui A."/>
            <person name="MacDonald P.J.P."/>
            <person name="Mehta T."/>
            <person name="Montmayeur A."/>
            <person name="Murphy C."/>
            <person name="Neiman D."/>
            <person name="Pearson M."/>
            <person name="Priest M."/>
            <person name="Roberts A."/>
            <person name="Saif S."/>
            <person name="Shea T."/>
            <person name="Shenoy N."/>
            <person name="Sisk P."/>
            <person name="Stolte C."/>
            <person name="Sykes S."/>
            <person name="Yandava C."/>
            <person name="Wortman J."/>
            <person name="Nusbaum C."/>
            <person name="Birren B."/>
        </authorList>
    </citation>
    <scope>NUCLEOTIDE SEQUENCE [LARGE SCALE GENOMIC DNA]</scope>
    <source>
        <strain evidence="1 2">DSM 22836</strain>
    </source>
</reference>
<evidence type="ECO:0000313" key="2">
    <source>
        <dbReference type="Proteomes" id="UP000006420"/>
    </source>
</evidence>
<gene>
    <name evidence="1" type="ORF">HMPREF9456_03405</name>
</gene>
<dbReference type="GeneID" id="78084000"/>
<dbReference type="AlphaFoldDB" id="F8X596"/>
<dbReference type="EMBL" id="ADLW01000027">
    <property type="protein sequence ID" value="EGK04643.1"/>
    <property type="molecule type" value="Genomic_DNA"/>
</dbReference>
<sequence length="75" mass="8707">MEKYVIKITTSNNTPCYLSNMEGDPGRTRTISLNFAKLFDHEKVAESNRDRLSKLYPNREFIVQPVDVNITEIPF</sequence>
<accession>F8X596</accession>
<dbReference type="Proteomes" id="UP000006420">
    <property type="component" value="Unassembled WGS sequence"/>
</dbReference>
<dbReference type="RefSeq" id="WP_006844771.1">
    <property type="nucleotide sequence ID" value="NZ_AQWJ01000026.1"/>
</dbReference>
<keyword evidence="2" id="KW-1185">Reference proteome</keyword>
<proteinExistence type="predicted"/>
<evidence type="ECO:0000313" key="1">
    <source>
        <dbReference type="EMBL" id="EGK04643.1"/>
    </source>
</evidence>
<comment type="caution">
    <text evidence="1">The sequence shown here is derived from an EMBL/GenBank/DDBJ whole genome shotgun (WGS) entry which is preliminary data.</text>
</comment>
<dbReference type="HOGENOM" id="CLU_2665272_0_0_10"/>
<organism evidence="1 2">
    <name type="scientific">Dysgonomonas mossii DSM 22836</name>
    <dbReference type="NCBI Taxonomy" id="742767"/>
    <lineage>
        <taxon>Bacteria</taxon>
        <taxon>Pseudomonadati</taxon>
        <taxon>Bacteroidota</taxon>
        <taxon>Bacteroidia</taxon>
        <taxon>Bacteroidales</taxon>
        <taxon>Dysgonomonadaceae</taxon>
        <taxon>Dysgonomonas</taxon>
    </lineage>
</organism>
<name>F8X596_9BACT</name>
<protein>
    <submittedName>
        <fullName evidence="1">Uncharacterized protein</fullName>
    </submittedName>
</protein>
<dbReference type="STRING" id="742767.HMPREF9456_03405"/>